<dbReference type="EMBL" id="CP055156">
    <property type="protein sequence ID" value="QNF34897.1"/>
    <property type="molecule type" value="Genomic_DNA"/>
</dbReference>
<evidence type="ECO:0000256" key="2">
    <source>
        <dbReference type="ARBA" id="ARBA00037999"/>
    </source>
</evidence>
<dbReference type="InterPro" id="IPR000653">
    <property type="entry name" value="DegT/StrS_aminotransferase"/>
</dbReference>
<dbReference type="InterPro" id="IPR015422">
    <property type="entry name" value="PyrdxlP-dep_Trfase_small"/>
</dbReference>
<gene>
    <name evidence="6" type="ORF">HUW51_20020</name>
</gene>
<dbReference type="PIRSF" id="PIRSF000390">
    <property type="entry name" value="PLP_StrS"/>
    <property type="match status" value="1"/>
</dbReference>
<evidence type="ECO:0000256" key="4">
    <source>
        <dbReference type="PIRSR" id="PIRSR000390-2"/>
    </source>
</evidence>
<accession>A0A7G7GCL3</accession>
<dbReference type="PANTHER" id="PTHR30244:SF36">
    <property type="entry name" value="3-OXO-GLUCOSE-6-PHOSPHATE:GLUTAMATE AMINOTRANSFERASE"/>
    <property type="match status" value="1"/>
</dbReference>
<proteinExistence type="inferred from homology"/>
<feature type="active site" description="Proton acceptor" evidence="3">
    <location>
        <position position="186"/>
    </location>
</feature>
<dbReference type="AlphaFoldDB" id="A0A7G7GCL3"/>
<name>A0A7G7GCL3_9BACT</name>
<evidence type="ECO:0000256" key="1">
    <source>
        <dbReference type="ARBA" id="ARBA00022898"/>
    </source>
</evidence>
<keyword evidence="6" id="KW-0808">Transferase</keyword>
<dbReference type="InterPro" id="IPR015421">
    <property type="entry name" value="PyrdxlP-dep_Trfase_major"/>
</dbReference>
<reference evidence="6 7" key="1">
    <citation type="journal article" date="2018" name="Int. J. Syst. Evol. Microbiol.">
        <title>Adhaeribacter swui sp. nov., isolated from wet mud.</title>
        <authorList>
            <person name="Kim D.U."/>
            <person name="Kim K.W."/>
            <person name="Kang M.S."/>
            <person name="Kim J.Y."/>
            <person name="Jang J.H."/>
            <person name="Kim M.K."/>
        </authorList>
    </citation>
    <scope>NUCLEOTIDE SEQUENCE [LARGE SCALE GENOMIC DNA]</scope>
    <source>
        <strain evidence="6 7">KCTC 52873</strain>
    </source>
</reference>
<dbReference type="PANTHER" id="PTHR30244">
    <property type="entry name" value="TRANSAMINASE"/>
    <property type="match status" value="1"/>
</dbReference>
<feature type="modified residue" description="N6-(pyridoxal phosphate)lysine" evidence="4">
    <location>
        <position position="186"/>
    </location>
</feature>
<dbReference type="GO" id="GO:0000271">
    <property type="term" value="P:polysaccharide biosynthetic process"/>
    <property type="evidence" value="ECO:0007669"/>
    <property type="project" value="TreeGrafter"/>
</dbReference>
<dbReference type="KEGG" id="aswu:HUW51_20020"/>
<dbReference type="GO" id="GO:0030170">
    <property type="term" value="F:pyridoxal phosphate binding"/>
    <property type="evidence" value="ECO:0007669"/>
    <property type="project" value="TreeGrafter"/>
</dbReference>
<evidence type="ECO:0000256" key="5">
    <source>
        <dbReference type="RuleBase" id="RU004508"/>
    </source>
</evidence>
<dbReference type="InterPro" id="IPR015424">
    <property type="entry name" value="PyrdxlP-dep_Trfase"/>
</dbReference>
<keyword evidence="1 4" id="KW-0663">Pyridoxal phosphate</keyword>
<dbReference type="Gene3D" id="3.40.640.10">
    <property type="entry name" value="Type I PLP-dependent aspartate aminotransferase-like (Major domain)"/>
    <property type="match status" value="1"/>
</dbReference>
<keyword evidence="7" id="KW-1185">Reference proteome</keyword>
<dbReference type="Gene3D" id="3.90.1150.10">
    <property type="entry name" value="Aspartate Aminotransferase, domain 1"/>
    <property type="match status" value="1"/>
</dbReference>
<dbReference type="Proteomes" id="UP000515237">
    <property type="component" value="Chromosome"/>
</dbReference>
<comment type="similarity">
    <text evidence="2 5">Belongs to the DegT/DnrJ/EryC1 family.</text>
</comment>
<sequence>MYVPFLSFSWQNAQIQEAFKEKSTCFFESEKYILGPEVAAFEQAYAAFNQTNYCIGVANGLDALIISLEIAGVQPGDEVIVPANTYIASWLAVSQVGAVPVPVEPDVFTYNLDPTEIEAALTNKTRAIMPVHLYGQPCNMSAIMAIAQKYDLAVVEDNAQAHGAHWSGQLTGSFGKANATSFYPTKNLGAFGDAGAITTNSPEFNYKARLRRNYGSEVKNVNTIIGHNSRLDELQAAYLNLKLPFLPSWNQARRQLAASYFTYLKEVPEIILPAVLPEAEPVYHLFVIRTEQRDALQQYLQSHHVETAIHYPIPPHLQNAYAHLGFAMGAFPITEKLAQTCLSLPIWPGMTQDMVYCVCDHIQTFFANQK</sequence>
<organism evidence="6 7">
    <name type="scientific">Adhaeribacter swui</name>
    <dbReference type="NCBI Taxonomy" id="2086471"/>
    <lineage>
        <taxon>Bacteria</taxon>
        <taxon>Pseudomonadati</taxon>
        <taxon>Bacteroidota</taxon>
        <taxon>Cytophagia</taxon>
        <taxon>Cytophagales</taxon>
        <taxon>Hymenobacteraceae</taxon>
        <taxon>Adhaeribacter</taxon>
    </lineage>
</organism>
<evidence type="ECO:0000256" key="3">
    <source>
        <dbReference type="PIRSR" id="PIRSR000390-1"/>
    </source>
</evidence>
<keyword evidence="6" id="KW-0032">Aminotransferase</keyword>
<evidence type="ECO:0000313" key="7">
    <source>
        <dbReference type="Proteomes" id="UP000515237"/>
    </source>
</evidence>
<dbReference type="GO" id="GO:0008483">
    <property type="term" value="F:transaminase activity"/>
    <property type="evidence" value="ECO:0007669"/>
    <property type="project" value="UniProtKB-KW"/>
</dbReference>
<evidence type="ECO:0000313" key="6">
    <source>
        <dbReference type="EMBL" id="QNF34897.1"/>
    </source>
</evidence>
<dbReference type="RefSeq" id="WP_185271391.1">
    <property type="nucleotide sequence ID" value="NZ_CP055156.1"/>
</dbReference>
<dbReference type="CDD" id="cd00616">
    <property type="entry name" value="AHBA_syn"/>
    <property type="match status" value="1"/>
</dbReference>
<protein>
    <submittedName>
        <fullName evidence="6">DegT/DnrJ/EryC1/StrS family aminotransferase</fullName>
    </submittedName>
</protein>
<dbReference type="SUPFAM" id="SSF53383">
    <property type="entry name" value="PLP-dependent transferases"/>
    <property type="match status" value="1"/>
</dbReference>
<dbReference type="Pfam" id="PF01041">
    <property type="entry name" value="DegT_DnrJ_EryC1"/>
    <property type="match status" value="1"/>
</dbReference>